<name>A0A2K8UCX6_9GAMM</name>
<dbReference type="RefSeq" id="WP_100921131.1">
    <property type="nucleotide sequence ID" value="NZ_CP020370.1"/>
</dbReference>
<sequence length="165" mass="17144">MARTLISAVLSALALVGALAAQVVLAGDAQGYVKAGSRAATHGACVEPTQYMRRHHMDLIQHQRDATVHQGIRGTRHSLAGCIECHVGPGSDGHPVAVNAEHQFCRSCHEFAAVKVNCFDCHDGVPRGGPLSESAQSAMDAATQQGLGRGAADGSVRSAREGQGQ</sequence>
<feature type="chain" id="PRO_5014797785" evidence="2">
    <location>
        <begin position="21"/>
        <end position="165"/>
    </location>
</feature>
<gene>
    <name evidence="3" type="ORF">THSYN_22500</name>
</gene>
<evidence type="ECO:0000256" key="2">
    <source>
        <dbReference type="SAM" id="SignalP"/>
    </source>
</evidence>
<dbReference type="SUPFAM" id="SSF48695">
    <property type="entry name" value="Multiheme cytochromes"/>
    <property type="match status" value="1"/>
</dbReference>
<organism evidence="3 4">
    <name type="scientific">Candidatus Thiodictyon syntrophicum</name>
    <dbReference type="NCBI Taxonomy" id="1166950"/>
    <lineage>
        <taxon>Bacteria</taxon>
        <taxon>Pseudomonadati</taxon>
        <taxon>Pseudomonadota</taxon>
        <taxon>Gammaproteobacteria</taxon>
        <taxon>Chromatiales</taxon>
        <taxon>Chromatiaceae</taxon>
        <taxon>Thiodictyon</taxon>
    </lineage>
</organism>
<keyword evidence="2" id="KW-0732">Signal</keyword>
<dbReference type="InterPro" id="IPR036280">
    <property type="entry name" value="Multihaem_cyt_sf"/>
</dbReference>
<protein>
    <submittedName>
        <fullName evidence="3">Uncharacterized protein</fullName>
    </submittedName>
</protein>
<dbReference type="Proteomes" id="UP000232638">
    <property type="component" value="Chromosome"/>
</dbReference>
<proteinExistence type="predicted"/>
<feature type="region of interest" description="Disordered" evidence="1">
    <location>
        <begin position="130"/>
        <end position="165"/>
    </location>
</feature>
<feature type="compositionally biased region" description="Polar residues" evidence="1">
    <location>
        <begin position="133"/>
        <end position="146"/>
    </location>
</feature>
<reference evidence="3 4" key="1">
    <citation type="submission" date="2017-03" db="EMBL/GenBank/DDBJ databases">
        <title>Complete genome sequence of Candidatus 'Thiodictyon syntrophicum' sp. nov. strain Cad16T, a photolithoautotroph purple sulfur bacterium isolated from an alpine meromictic lake.</title>
        <authorList>
            <person name="Luedin S.M."/>
            <person name="Pothier J.F."/>
            <person name="Danza F."/>
            <person name="Storelli N."/>
            <person name="Wittwer M."/>
            <person name="Tonolla M."/>
        </authorList>
    </citation>
    <scope>NUCLEOTIDE SEQUENCE [LARGE SCALE GENOMIC DNA]</scope>
    <source>
        <strain evidence="3 4">Cad16T</strain>
    </source>
</reference>
<dbReference type="OrthoDB" id="9790557at2"/>
<evidence type="ECO:0000256" key="1">
    <source>
        <dbReference type="SAM" id="MobiDB-lite"/>
    </source>
</evidence>
<dbReference type="KEGG" id="tsy:THSYN_22500"/>
<keyword evidence="4" id="KW-1185">Reference proteome</keyword>
<accession>A0A2K8UCX6</accession>
<evidence type="ECO:0000313" key="3">
    <source>
        <dbReference type="EMBL" id="AUB83444.1"/>
    </source>
</evidence>
<evidence type="ECO:0000313" key="4">
    <source>
        <dbReference type="Proteomes" id="UP000232638"/>
    </source>
</evidence>
<dbReference type="AlphaFoldDB" id="A0A2K8UCX6"/>
<feature type="signal peptide" evidence="2">
    <location>
        <begin position="1"/>
        <end position="20"/>
    </location>
</feature>
<dbReference type="EMBL" id="CP020370">
    <property type="protein sequence ID" value="AUB83444.1"/>
    <property type="molecule type" value="Genomic_DNA"/>
</dbReference>